<dbReference type="GO" id="GO:0006450">
    <property type="term" value="P:regulation of translational fidelity"/>
    <property type="evidence" value="ECO:0007669"/>
    <property type="project" value="InterPro"/>
</dbReference>
<dbReference type="EMBL" id="MEVH01000027">
    <property type="protein sequence ID" value="OGC51245.1"/>
    <property type="molecule type" value="Genomic_DNA"/>
</dbReference>
<dbReference type="GO" id="GO:0006412">
    <property type="term" value="P:translation"/>
    <property type="evidence" value="ECO:0007669"/>
    <property type="project" value="UniProtKB-UniRule"/>
</dbReference>
<dbReference type="Proteomes" id="UP000178771">
    <property type="component" value="Unassembled WGS sequence"/>
</dbReference>
<comment type="function">
    <text evidence="1">Allows the formation of correctly charged Asn-tRNA(Asn) or Gln-tRNA(Gln) through the transamidation of misacylated Asp-tRNA(Asn) or Glu-tRNA(Gln) in organisms which lack either or both of asparaginyl-tRNA or glutaminyl-tRNA synthetases. The reaction takes place in the presence of glutamine and ATP through an activated phospho-Asp-tRNA(Asn) or phospho-Glu-tRNA(Gln).</text>
</comment>
<dbReference type="SUPFAM" id="SSF141000">
    <property type="entry name" value="Glu-tRNAGln amidotransferase C subunit"/>
    <property type="match status" value="1"/>
</dbReference>
<evidence type="ECO:0000313" key="3">
    <source>
        <dbReference type="Proteomes" id="UP000178771"/>
    </source>
</evidence>
<comment type="catalytic activity">
    <reaction evidence="1">
        <text>L-glutamyl-tRNA(Gln) + L-glutamine + ATP + H2O = L-glutaminyl-tRNA(Gln) + L-glutamate + ADP + phosphate + H(+)</text>
        <dbReference type="Rhea" id="RHEA:17521"/>
        <dbReference type="Rhea" id="RHEA-COMP:9681"/>
        <dbReference type="Rhea" id="RHEA-COMP:9684"/>
        <dbReference type="ChEBI" id="CHEBI:15377"/>
        <dbReference type="ChEBI" id="CHEBI:15378"/>
        <dbReference type="ChEBI" id="CHEBI:29985"/>
        <dbReference type="ChEBI" id="CHEBI:30616"/>
        <dbReference type="ChEBI" id="CHEBI:43474"/>
        <dbReference type="ChEBI" id="CHEBI:58359"/>
        <dbReference type="ChEBI" id="CHEBI:78520"/>
        <dbReference type="ChEBI" id="CHEBI:78521"/>
        <dbReference type="ChEBI" id="CHEBI:456216"/>
    </reaction>
</comment>
<dbReference type="HAMAP" id="MF_00122">
    <property type="entry name" value="GatC"/>
    <property type="match status" value="1"/>
</dbReference>
<protein>
    <recommendedName>
        <fullName evidence="1">Aspartyl/glutamyl-tRNA(Asn/Gln) amidotransferase subunit C</fullName>
        <shortName evidence="1">Asp/Glu-ADT subunit C</shortName>
        <ecNumber evidence="1">6.3.5.-</ecNumber>
    </recommendedName>
</protein>
<accession>A0A1F4V205</accession>
<keyword evidence="1" id="KW-0648">Protein biosynthesis</keyword>
<keyword evidence="1" id="KW-0547">Nucleotide-binding</keyword>
<sequence>MISKDDVLKISRLARLELNESELDKFQRHLAGILQYVEQLNEIDTDEIPPTSHAISDLKSRYQEGSTDSTLSQKEVLENAKEKSDGYIVTKGVL</sequence>
<keyword evidence="1" id="KW-0436">Ligase</keyword>
<evidence type="ECO:0000313" key="2">
    <source>
        <dbReference type="EMBL" id="OGC51245.1"/>
    </source>
</evidence>
<reference evidence="2 3" key="1">
    <citation type="journal article" date="2016" name="Nat. Commun.">
        <title>Thousands of microbial genomes shed light on interconnected biogeochemical processes in an aquifer system.</title>
        <authorList>
            <person name="Anantharaman K."/>
            <person name="Brown C.T."/>
            <person name="Hug L.A."/>
            <person name="Sharon I."/>
            <person name="Castelle C.J."/>
            <person name="Probst A.J."/>
            <person name="Thomas B.C."/>
            <person name="Singh A."/>
            <person name="Wilkins M.J."/>
            <person name="Karaoz U."/>
            <person name="Brodie E.L."/>
            <person name="Williams K.H."/>
            <person name="Hubbard S.S."/>
            <person name="Banfield J.F."/>
        </authorList>
    </citation>
    <scope>NUCLEOTIDE SEQUENCE [LARGE SCALE GENOMIC DNA]</scope>
</reference>
<dbReference type="PANTHER" id="PTHR15004">
    <property type="entry name" value="GLUTAMYL-TRNA(GLN) AMIDOTRANSFERASE SUBUNIT C, MITOCHONDRIAL"/>
    <property type="match status" value="1"/>
</dbReference>
<dbReference type="Pfam" id="PF02686">
    <property type="entry name" value="GatC"/>
    <property type="match status" value="1"/>
</dbReference>
<dbReference type="PANTHER" id="PTHR15004:SF0">
    <property type="entry name" value="GLUTAMYL-TRNA(GLN) AMIDOTRANSFERASE SUBUNIT C, MITOCHONDRIAL"/>
    <property type="match status" value="1"/>
</dbReference>
<dbReference type="GO" id="GO:0050566">
    <property type="term" value="F:asparaginyl-tRNA synthase (glutamine-hydrolyzing) activity"/>
    <property type="evidence" value="ECO:0007669"/>
    <property type="project" value="RHEA"/>
</dbReference>
<evidence type="ECO:0000256" key="1">
    <source>
        <dbReference type="HAMAP-Rule" id="MF_00122"/>
    </source>
</evidence>
<keyword evidence="1" id="KW-0067">ATP-binding</keyword>
<dbReference type="AlphaFoldDB" id="A0A1F4V205"/>
<comment type="subunit">
    <text evidence="1">Heterotrimer of A, B and C subunits.</text>
</comment>
<dbReference type="InterPro" id="IPR003837">
    <property type="entry name" value="GatC"/>
</dbReference>
<gene>
    <name evidence="1" type="primary">gatC</name>
    <name evidence="2" type="ORF">A2982_04050</name>
</gene>
<proteinExistence type="inferred from homology"/>
<comment type="catalytic activity">
    <reaction evidence="1">
        <text>L-aspartyl-tRNA(Asn) + L-glutamine + ATP + H2O = L-asparaginyl-tRNA(Asn) + L-glutamate + ADP + phosphate + 2 H(+)</text>
        <dbReference type="Rhea" id="RHEA:14513"/>
        <dbReference type="Rhea" id="RHEA-COMP:9674"/>
        <dbReference type="Rhea" id="RHEA-COMP:9677"/>
        <dbReference type="ChEBI" id="CHEBI:15377"/>
        <dbReference type="ChEBI" id="CHEBI:15378"/>
        <dbReference type="ChEBI" id="CHEBI:29985"/>
        <dbReference type="ChEBI" id="CHEBI:30616"/>
        <dbReference type="ChEBI" id="CHEBI:43474"/>
        <dbReference type="ChEBI" id="CHEBI:58359"/>
        <dbReference type="ChEBI" id="CHEBI:78515"/>
        <dbReference type="ChEBI" id="CHEBI:78516"/>
        <dbReference type="ChEBI" id="CHEBI:456216"/>
    </reaction>
</comment>
<comment type="similarity">
    <text evidence="1">Belongs to the GatC family.</text>
</comment>
<organism evidence="2 3">
    <name type="scientific">candidate division WWE3 bacterium RIFCSPLOWO2_01_FULL_39_13</name>
    <dbReference type="NCBI Taxonomy" id="1802624"/>
    <lineage>
        <taxon>Bacteria</taxon>
        <taxon>Katanobacteria</taxon>
    </lineage>
</organism>
<dbReference type="GO" id="GO:0070681">
    <property type="term" value="P:glutaminyl-tRNAGln biosynthesis via transamidation"/>
    <property type="evidence" value="ECO:0007669"/>
    <property type="project" value="TreeGrafter"/>
</dbReference>
<name>A0A1F4V205_UNCKA</name>
<dbReference type="STRING" id="1802624.A2982_04050"/>
<dbReference type="NCBIfam" id="TIGR00135">
    <property type="entry name" value="gatC"/>
    <property type="match status" value="1"/>
</dbReference>
<dbReference type="EC" id="6.3.5.-" evidence="1"/>
<dbReference type="GO" id="GO:0050567">
    <property type="term" value="F:glutaminyl-tRNA synthase (glutamine-hydrolyzing) activity"/>
    <property type="evidence" value="ECO:0007669"/>
    <property type="project" value="UniProtKB-UniRule"/>
</dbReference>
<comment type="caution">
    <text evidence="2">The sequence shown here is derived from an EMBL/GenBank/DDBJ whole genome shotgun (WGS) entry which is preliminary data.</text>
</comment>
<dbReference type="GO" id="GO:0005524">
    <property type="term" value="F:ATP binding"/>
    <property type="evidence" value="ECO:0007669"/>
    <property type="project" value="UniProtKB-KW"/>
</dbReference>
<dbReference type="Gene3D" id="1.10.20.60">
    <property type="entry name" value="Glu-tRNAGln amidotransferase C subunit, N-terminal domain"/>
    <property type="match status" value="1"/>
</dbReference>
<dbReference type="InterPro" id="IPR036113">
    <property type="entry name" value="Asp/Glu-ADT_sf_sub_c"/>
</dbReference>